<dbReference type="GO" id="GO:0022904">
    <property type="term" value="P:respiratory electron transport chain"/>
    <property type="evidence" value="ECO:0007669"/>
    <property type="project" value="InterPro"/>
</dbReference>
<evidence type="ECO:0000313" key="2">
    <source>
        <dbReference type="EMBL" id="KPN31732.1"/>
    </source>
</evidence>
<dbReference type="PANTHER" id="PTHR37692:SF1">
    <property type="entry name" value="DUF420 DOMAIN-CONTAINING PROTEIN"/>
    <property type="match status" value="1"/>
</dbReference>
<reference evidence="3" key="1">
    <citation type="submission" date="2013-11" db="EMBL/GenBank/DDBJ databases">
        <authorList>
            <person name="Hoang H.T."/>
            <person name="Killian M.L."/>
            <person name="Madson D.M."/>
            <person name="Arruda P.H.E."/>
            <person name="Sun D."/>
            <person name="Schwartz K.J."/>
            <person name="Yoon K."/>
        </authorList>
    </citation>
    <scope>NUCLEOTIDE SEQUENCE [LARGE SCALE GENOMIC DNA]</scope>
    <source>
        <strain evidence="3">CDK2</strain>
    </source>
</reference>
<evidence type="ECO:0000256" key="1">
    <source>
        <dbReference type="SAM" id="Phobius"/>
    </source>
</evidence>
<dbReference type="GO" id="GO:0004129">
    <property type="term" value="F:cytochrome-c oxidase activity"/>
    <property type="evidence" value="ECO:0007669"/>
    <property type="project" value="InterPro"/>
</dbReference>
<protein>
    <submittedName>
        <fullName evidence="2">Putative membrane protein</fullName>
    </submittedName>
</protein>
<proteinExistence type="predicted"/>
<dbReference type="InterPro" id="IPR007352">
    <property type="entry name" value="DUF420"/>
</dbReference>
<dbReference type="InterPro" id="IPR013833">
    <property type="entry name" value="Cyt_c_oxidase_su3_a-hlx"/>
</dbReference>
<feature type="transmembrane region" description="Helical" evidence="1">
    <location>
        <begin position="53"/>
        <end position="71"/>
    </location>
</feature>
<dbReference type="RefSeq" id="WP_054584223.1">
    <property type="nucleotide sequence ID" value="NZ_LGUC01000001.1"/>
</dbReference>
<feature type="transmembrane region" description="Helical" evidence="1">
    <location>
        <begin position="12"/>
        <end position="33"/>
    </location>
</feature>
<dbReference type="Proteomes" id="UP000050535">
    <property type="component" value="Unassembled WGS sequence"/>
</dbReference>
<dbReference type="OrthoDB" id="202206at2157"/>
<evidence type="ECO:0000313" key="3">
    <source>
        <dbReference type="Proteomes" id="UP000050535"/>
    </source>
</evidence>
<feature type="transmembrane region" description="Helical" evidence="1">
    <location>
        <begin position="83"/>
        <end position="100"/>
    </location>
</feature>
<dbReference type="Pfam" id="PF04238">
    <property type="entry name" value="DUF420"/>
    <property type="match status" value="1"/>
</dbReference>
<organism evidence="2 3">
    <name type="scientific">Halolamina pelagica</name>
    <dbReference type="NCBI Taxonomy" id="699431"/>
    <lineage>
        <taxon>Archaea</taxon>
        <taxon>Methanobacteriati</taxon>
        <taxon>Methanobacteriota</taxon>
        <taxon>Stenosarchaea group</taxon>
        <taxon>Halobacteria</taxon>
        <taxon>Halobacteriales</taxon>
        <taxon>Haloferacaceae</taxon>
    </lineage>
</organism>
<dbReference type="PANTHER" id="PTHR37692">
    <property type="entry name" value="HYPOTHETICAL MEMBRANE SPANNING PROTEIN"/>
    <property type="match status" value="1"/>
</dbReference>
<accession>A0A0P7H0M2</accession>
<keyword evidence="3" id="KW-1185">Reference proteome</keyword>
<dbReference type="EMBL" id="LGUC01000001">
    <property type="protein sequence ID" value="KPN31732.1"/>
    <property type="molecule type" value="Genomic_DNA"/>
</dbReference>
<comment type="caution">
    <text evidence="2">The sequence shown here is derived from an EMBL/GenBank/DDBJ whole genome shotgun (WGS) entry which is preliminary data.</text>
</comment>
<gene>
    <name evidence="2" type="ORF">SY89_02482</name>
</gene>
<name>A0A0P7H0M2_9EURY</name>
<feature type="transmembrane region" description="Helical" evidence="1">
    <location>
        <begin position="164"/>
        <end position="186"/>
    </location>
</feature>
<dbReference type="STRING" id="699431.SY89_02482"/>
<keyword evidence="1" id="KW-0472">Membrane</keyword>
<dbReference type="Gene3D" id="1.20.120.80">
    <property type="entry name" value="Cytochrome c oxidase, subunit III, four-helix bundle"/>
    <property type="match status" value="1"/>
</dbReference>
<sequence>MDFRAAVRDHTLGTAAVLSTAAVALVFAAALRVVPAEALPRAPSVIIDAIPHVNAAVSAVAFVLIIVGVRAIRDGNIDRHRKLMGSAFGLFVVFLVGYLYRVALIGPTEFPGSGLIETVYFAILGIHITLAVLSVPLLFYTLLLAWSHPVSEIPATNHRKVGKVAAPLWAISFALGVVVYLMVYVVG</sequence>
<keyword evidence="1" id="KW-0812">Transmembrane</keyword>
<dbReference type="GO" id="GO:0016020">
    <property type="term" value="C:membrane"/>
    <property type="evidence" value="ECO:0007669"/>
    <property type="project" value="InterPro"/>
</dbReference>
<dbReference type="AlphaFoldDB" id="A0A0P7H0M2"/>
<keyword evidence="1" id="KW-1133">Transmembrane helix</keyword>
<feature type="transmembrane region" description="Helical" evidence="1">
    <location>
        <begin position="120"/>
        <end position="143"/>
    </location>
</feature>